<comment type="caution">
    <text evidence="10">The sequence shown here is derived from an EMBL/GenBank/DDBJ whole genome shotgun (WGS) entry which is preliminary data.</text>
</comment>
<dbReference type="InterPro" id="IPR003961">
    <property type="entry name" value="FN3_dom"/>
</dbReference>
<keyword evidence="4" id="KW-0677">Repeat</keyword>
<keyword evidence="7" id="KW-0131">Cell cycle</keyword>
<evidence type="ECO:0000256" key="2">
    <source>
        <dbReference type="ARBA" id="ARBA00022441"/>
    </source>
</evidence>
<feature type="region of interest" description="Disordered" evidence="8">
    <location>
        <begin position="1102"/>
        <end position="1181"/>
    </location>
</feature>
<organism evidence="10 11">
    <name type="scientific">Gryllus longicercus</name>
    <dbReference type="NCBI Taxonomy" id="2509291"/>
    <lineage>
        <taxon>Eukaryota</taxon>
        <taxon>Metazoa</taxon>
        <taxon>Ecdysozoa</taxon>
        <taxon>Arthropoda</taxon>
        <taxon>Hexapoda</taxon>
        <taxon>Insecta</taxon>
        <taxon>Pterygota</taxon>
        <taxon>Neoptera</taxon>
        <taxon>Polyneoptera</taxon>
        <taxon>Orthoptera</taxon>
        <taxon>Ensifera</taxon>
        <taxon>Gryllidea</taxon>
        <taxon>Grylloidea</taxon>
        <taxon>Gryllidae</taxon>
        <taxon>Gryllinae</taxon>
        <taxon>Gryllus</taxon>
    </lineage>
</organism>
<proteinExistence type="predicted"/>
<feature type="compositionally biased region" description="Low complexity" evidence="8">
    <location>
        <begin position="521"/>
        <end position="530"/>
    </location>
</feature>
<evidence type="ECO:0000256" key="1">
    <source>
        <dbReference type="ARBA" id="ARBA00004123"/>
    </source>
</evidence>
<dbReference type="SMART" id="SM00060">
    <property type="entry name" value="FN3"/>
    <property type="match status" value="2"/>
</dbReference>
<dbReference type="InterPro" id="IPR043536">
    <property type="entry name" value="HCF1/2"/>
</dbReference>
<keyword evidence="3" id="KW-0597">Phosphoprotein</keyword>
<keyword evidence="5" id="KW-0068">Autocatalytic cleavage</keyword>
<dbReference type="InterPro" id="IPR059124">
    <property type="entry name" value="Kelch_HCF"/>
</dbReference>
<sequence length="1638" mass="172077">MRSPHRLTHDLKQATGSSVEHLLHRDLRNERGSVTVGLLDKKFDLDSSSTSRRKDLSASEVMVEADPRVCMGDMETSACEGDVEQLQCEWKRVTNPTGPQPRPRHGHRAVAIKDLMVVFGGGNEGIVDELHVYNTATNQWFVPVTKGDIPPGCAAYGFVVDGTRILVFGGMVEYGKYSNELYELQASRWEWKRLKPRPPKHGAPPCPRLGHSFTLINNKVYLFGGLANDSDDLKNNIPRYLNDLYTLELRGNNSTAWDLPQTHGTSPPPRESHTGVAYTDKTTKKSRLVIYGGMSGCRLGDLWFLECDTMTWNKPAVKGIPPLPRSLHSATLIGHRMFVFGGWVPLVMDDVKVATHEKEWKCTNTLASLNLEKLCWEQLAVDTYENIPRPRAGHCAVGIHTRLYVWSGRDGYRKAWNNQVCCKDLWYLEVDVPAQPGRVQLVRASTQSLEVCWGGAPTADTYILQMQRYDMPPSSALASLPGTKNASVTPNQPGATQPIPTNEQPSPLAPTSTPPPPPLASLPTTQPSPLVLTPPASVQSPATAGTGITPASQLGSPASAAPTALTSPALEQNASSSPTPAQPPLNPEPMLPNAMTTDDPSAPVLASPGSADASNAQSVNSALNSLPTFQNLTSNVTSITSSVATPISSPAKVVGAGVLTQASASPKVTPKTTIVSTLQSPLVKAPGTTLIRSTLPITTTGGVKGTGNFIRVRAPVAGQPGLHIVGTTGLTSPTKRVVPTTATTVAAVPVAAAPNSGQANQTGQMSGIQALAAAAAATQKINTSGAICIKTPNAVKVGAVPAGQAVRLAGPGGTVLKATPQTVQGKPQIILQKPGSQGATGTPQIVTLVKTSQGMTVAKVPQVSLIQSKPGTTLQGANAKTIPQGARIVKLLNTSPSTGASVSSSSTQPSGVKMIVVSSGAVAGGTAGKPITITVPGQQGGLPKTVTIASKPAGGTQMLTVPPQGLQRALTLGGKPLTMQVTTGTGGQKTVTLMPSASAVQNANVNSGATVVPAASLTNLIQGIETSSSTASPRVVMLSRNRQAPATVTPAEPPVSNDALAALTAEAFLLDPSAENSTAPAGESAPEGVPAENAGASEAFEGSAIGAEQQPAEENPATGVEAANGTGEEANANQNPGTLPSEGVVSDEQQRQDEENIRIPENTDAEALKEQPDPLQDPNSLQAAADSFTSAHNEGAQTLHMFSGFGDRTNDTTNVQPGNQENLVEDQSRASVDEKATKGVDMETNEGTDLINVKKDDIDINLEQKLLSGELRSKDEVELLKAKEETNGSDVNMHEDAKSLLNSIKSEEMETDPLSTLATAALGCNQATTEVKPEDKNEIKTELSPSVIPKAEPSPAADCRVKDEPELPDNSNSQLLAPSTGTPLSVPASLSQTPTVSPTKSHFAPWFDVSVTKGTSFTVTTYLLPPEGEQLIPKSSRGFTTESLPDYSRCKKMPLEPGTAYKFRVAGINSCGQGPWSEVSAFKTCLPGFPGAPSTIKISKSLEGAHLSWEPPPSTSGEIVEYSVYLAVRNATSQAQGDTKTVSSTPTQLAFVRVYSGPANQCTVANNSLSAAHIDMTTKPAIIFRIAARNEKGYGPATQVRWLQDTSTQVKGLAAKRPNDARLQGISPHKRLKSEDSL</sequence>
<keyword evidence="11" id="KW-1185">Reference proteome</keyword>
<evidence type="ECO:0000256" key="6">
    <source>
        <dbReference type="ARBA" id="ARBA00023242"/>
    </source>
</evidence>
<dbReference type="InterPro" id="IPR015915">
    <property type="entry name" value="Kelch-typ_b-propeller"/>
</dbReference>
<accession>A0AAN9VW38</accession>
<dbReference type="InterPro" id="IPR013783">
    <property type="entry name" value="Ig-like_fold"/>
</dbReference>
<dbReference type="SUPFAM" id="SSF49265">
    <property type="entry name" value="Fibronectin type III"/>
    <property type="match status" value="2"/>
</dbReference>
<evidence type="ECO:0000256" key="8">
    <source>
        <dbReference type="SAM" id="MobiDB-lite"/>
    </source>
</evidence>
<dbReference type="Gene3D" id="2.60.40.10">
    <property type="entry name" value="Immunoglobulins"/>
    <property type="match status" value="2"/>
</dbReference>
<dbReference type="EMBL" id="JAZDUA010000205">
    <property type="protein sequence ID" value="KAK7864363.1"/>
    <property type="molecule type" value="Genomic_DNA"/>
</dbReference>
<feature type="compositionally biased region" description="Low complexity" evidence="8">
    <location>
        <begin position="556"/>
        <end position="570"/>
    </location>
</feature>
<feature type="region of interest" description="Disordered" evidence="8">
    <location>
        <begin position="1327"/>
        <end position="1397"/>
    </location>
</feature>
<reference evidence="10 11" key="1">
    <citation type="submission" date="2024-03" db="EMBL/GenBank/DDBJ databases">
        <title>The genome assembly and annotation of the cricket Gryllus longicercus Weissman &amp; Gray.</title>
        <authorList>
            <person name="Szrajer S."/>
            <person name="Gray D."/>
            <person name="Ylla G."/>
        </authorList>
    </citation>
    <scope>NUCLEOTIDE SEQUENCE [LARGE SCALE GENOMIC DNA]</scope>
    <source>
        <strain evidence="10">DAG 2021-001</strain>
        <tissue evidence="10">Whole body minus gut</tissue>
    </source>
</reference>
<feature type="region of interest" description="Disordered" evidence="8">
    <location>
        <begin position="474"/>
        <end position="616"/>
    </location>
</feature>
<comment type="subcellular location">
    <subcellularLocation>
        <location evidence="1">Nucleus</location>
    </subcellularLocation>
</comment>
<keyword evidence="6" id="KW-0539">Nucleus</keyword>
<dbReference type="GO" id="GO:0035097">
    <property type="term" value="C:histone methyltransferase complex"/>
    <property type="evidence" value="ECO:0007669"/>
    <property type="project" value="TreeGrafter"/>
</dbReference>
<feature type="compositionally biased region" description="Polar residues" evidence="8">
    <location>
        <begin position="1369"/>
        <end position="1397"/>
    </location>
</feature>
<evidence type="ECO:0000256" key="4">
    <source>
        <dbReference type="ARBA" id="ARBA00022737"/>
    </source>
</evidence>
<dbReference type="PANTHER" id="PTHR46003">
    <property type="entry name" value="HOST CELL FACTOR"/>
    <property type="match status" value="1"/>
</dbReference>
<dbReference type="PANTHER" id="PTHR46003:SF1">
    <property type="entry name" value="HOST CELL FACTOR"/>
    <property type="match status" value="1"/>
</dbReference>
<feature type="region of interest" description="Disordered" evidence="8">
    <location>
        <begin position="1613"/>
        <end position="1638"/>
    </location>
</feature>
<feature type="compositionally biased region" description="Polar residues" evidence="8">
    <location>
        <begin position="482"/>
        <end position="503"/>
    </location>
</feature>
<feature type="compositionally biased region" description="Polar residues" evidence="8">
    <location>
        <begin position="1211"/>
        <end position="1222"/>
    </location>
</feature>
<dbReference type="InterPro" id="IPR036116">
    <property type="entry name" value="FN3_sf"/>
</dbReference>
<dbReference type="Proteomes" id="UP001378592">
    <property type="component" value="Unassembled WGS sequence"/>
</dbReference>
<evidence type="ECO:0000256" key="7">
    <source>
        <dbReference type="ARBA" id="ARBA00023306"/>
    </source>
</evidence>
<dbReference type="Gene3D" id="2.120.10.80">
    <property type="entry name" value="Kelch-type beta propeller"/>
    <property type="match status" value="2"/>
</dbReference>
<feature type="domain" description="Fibronectin type-III" evidence="9">
    <location>
        <begin position="1386"/>
        <end position="1487"/>
    </location>
</feature>
<dbReference type="Gene3D" id="6.10.250.2590">
    <property type="match status" value="1"/>
</dbReference>
<evidence type="ECO:0000256" key="3">
    <source>
        <dbReference type="ARBA" id="ARBA00022553"/>
    </source>
</evidence>
<dbReference type="GO" id="GO:0006338">
    <property type="term" value="P:chromatin remodeling"/>
    <property type="evidence" value="ECO:0007669"/>
    <property type="project" value="TreeGrafter"/>
</dbReference>
<dbReference type="CDD" id="cd00063">
    <property type="entry name" value="FN3"/>
    <property type="match status" value="2"/>
</dbReference>
<dbReference type="PROSITE" id="PS50853">
    <property type="entry name" value="FN3"/>
    <property type="match status" value="1"/>
</dbReference>
<evidence type="ECO:0000313" key="10">
    <source>
        <dbReference type="EMBL" id="KAK7864363.1"/>
    </source>
</evidence>
<dbReference type="FunFam" id="2.120.10.80:FF:000008">
    <property type="entry name" value="host cell factor 1 isoform X1"/>
    <property type="match status" value="1"/>
</dbReference>
<dbReference type="SUPFAM" id="SSF117281">
    <property type="entry name" value="Kelch motif"/>
    <property type="match status" value="1"/>
</dbReference>
<feature type="region of interest" description="Disordered" evidence="8">
    <location>
        <begin position="1201"/>
        <end position="1234"/>
    </location>
</feature>
<dbReference type="GO" id="GO:0003713">
    <property type="term" value="F:transcription coactivator activity"/>
    <property type="evidence" value="ECO:0007669"/>
    <property type="project" value="TreeGrafter"/>
</dbReference>
<feature type="compositionally biased region" description="Low complexity" evidence="8">
    <location>
        <begin position="1117"/>
        <end position="1133"/>
    </location>
</feature>
<evidence type="ECO:0000256" key="5">
    <source>
        <dbReference type="ARBA" id="ARBA00022813"/>
    </source>
</evidence>
<dbReference type="FunFam" id="2.120.10.80:FF:000015">
    <property type="entry name" value="host cell factor 1 isoform X1"/>
    <property type="match status" value="1"/>
</dbReference>
<feature type="compositionally biased region" description="Basic and acidic residues" evidence="8">
    <location>
        <begin position="1148"/>
        <end position="1158"/>
    </location>
</feature>
<evidence type="ECO:0000259" key="9">
    <source>
        <dbReference type="PROSITE" id="PS50853"/>
    </source>
</evidence>
<name>A0AAN9VW38_9ORTH</name>
<feature type="compositionally biased region" description="Pro residues" evidence="8">
    <location>
        <begin position="580"/>
        <end position="590"/>
    </location>
</feature>
<feature type="compositionally biased region" description="Basic and acidic residues" evidence="8">
    <location>
        <begin position="1331"/>
        <end position="1341"/>
    </location>
</feature>
<evidence type="ECO:0000313" key="11">
    <source>
        <dbReference type="Proteomes" id="UP001378592"/>
    </source>
</evidence>
<protein>
    <recommendedName>
        <fullName evidence="9">Fibronectin type-III domain-containing protein</fullName>
    </recommendedName>
</protein>
<keyword evidence="2" id="KW-0880">Kelch repeat</keyword>
<dbReference type="Pfam" id="PF13854">
    <property type="entry name" value="Kelch_HCF"/>
    <property type="match status" value="1"/>
</dbReference>
<gene>
    <name evidence="10" type="ORF">R5R35_007928</name>
</gene>